<feature type="transmembrane region" description="Helical" evidence="1">
    <location>
        <begin position="117"/>
        <end position="139"/>
    </location>
</feature>
<feature type="transmembrane region" description="Helical" evidence="1">
    <location>
        <begin position="49"/>
        <end position="66"/>
    </location>
</feature>
<accession>A0A1Q2M0X5</accession>
<keyword evidence="1" id="KW-0812">Transmembrane</keyword>
<dbReference type="InterPro" id="IPR051533">
    <property type="entry name" value="WaaL-like"/>
</dbReference>
<dbReference type="PANTHER" id="PTHR37422:SF13">
    <property type="entry name" value="LIPOPOLYSACCHARIDE BIOSYNTHESIS PROTEIN PA4999-RELATED"/>
    <property type="match status" value="1"/>
</dbReference>
<reference evidence="2" key="1">
    <citation type="submission" date="2017-02" db="EMBL/GenBank/DDBJ databases">
        <title>Genome of Microbulbifer agarilyticus GP101.</title>
        <authorList>
            <person name="Jung J."/>
            <person name="Bae S.S."/>
            <person name="Baek K."/>
        </authorList>
    </citation>
    <scope>NUCLEOTIDE SEQUENCE [LARGE SCALE GENOMIC DNA]</scope>
    <source>
        <strain evidence="2">GP101</strain>
    </source>
</reference>
<dbReference type="PANTHER" id="PTHR37422">
    <property type="entry name" value="TEICHURONIC ACID BIOSYNTHESIS PROTEIN TUAE"/>
    <property type="match status" value="1"/>
</dbReference>
<dbReference type="RefSeq" id="WP_077399278.1">
    <property type="nucleotide sequence ID" value="NZ_CP019650.1"/>
</dbReference>
<feature type="transmembrane region" description="Helical" evidence="1">
    <location>
        <begin position="381"/>
        <end position="398"/>
    </location>
</feature>
<dbReference type="KEGG" id="maga:Mag101_00500"/>
<evidence type="ECO:0000313" key="3">
    <source>
        <dbReference type="Proteomes" id="UP000188219"/>
    </source>
</evidence>
<feature type="transmembrane region" description="Helical" evidence="1">
    <location>
        <begin position="316"/>
        <end position="336"/>
    </location>
</feature>
<proteinExistence type="predicted"/>
<evidence type="ECO:0000256" key="1">
    <source>
        <dbReference type="SAM" id="Phobius"/>
    </source>
</evidence>
<evidence type="ECO:0000313" key="2">
    <source>
        <dbReference type="EMBL" id="AQQ66296.1"/>
    </source>
</evidence>
<dbReference type="STRING" id="260552.Mag101_00500"/>
<keyword evidence="3" id="KW-1185">Reference proteome</keyword>
<organism evidence="2 3">
    <name type="scientific">Microbulbifer agarilyticus</name>
    <dbReference type="NCBI Taxonomy" id="260552"/>
    <lineage>
        <taxon>Bacteria</taxon>
        <taxon>Pseudomonadati</taxon>
        <taxon>Pseudomonadota</taxon>
        <taxon>Gammaproteobacteria</taxon>
        <taxon>Cellvibrionales</taxon>
        <taxon>Microbulbiferaceae</taxon>
        <taxon>Microbulbifer</taxon>
    </lineage>
</organism>
<keyword evidence="1" id="KW-1133">Transmembrane helix</keyword>
<name>A0A1Q2M0X5_9GAMM</name>
<dbReference type="AlphaFoldDB" id="A0A1Q2M0X5"/>
<sequence length="425" mass="47459">MFLPLKVAFVLPILPNIDKQNVAAYSALIGCFLIKKVKFRFPPTLGSKLLLFTGLLISSLTVLTNLDPVFTGVRVKPALSPKDLISMTFQVAFALVPFILAAILVKDIKDGIKVLRLVAIAGVLYSPLMIIEVLLSPQLHTWIYGFFPHAFNQQIRFGGYRPVVFMGHGLLVANFSVVVLLAMTGLWKAKQKIFILPNIFFVLYGLFILLICKSVGAWLLGTLGFLMLAFLPSRLSTLAAYILASAVFFYPILAMFNYIPHDKLLELAAVFGPDKVGSLGFRFEHEEIMLAHGQEKMLFGWGGWDRNRIDGVVTDGYWIIKFTQFGLLGYLVFLGLPMLAVKNGKAFLSKIRDPQHAQVCATFCVIIAMLMVDQIPNASQHNWVFFMYGVAIGMCANHKFRKSRRRESADREPIIGKVPVQVPVQ</sequence>
<protein>
    <recommendedName>
        <fullName evidence="4">O-antigen polymerase</fullName>
    </recommendedName>
</protein>
<feature type="transmembrane region" description="Helical" evidence="1">
    <location>
        <begin position="159"/>
        <end position="181"/>
    </location>
</feature>
<keyword evidence="1" id="KW-0472">Membrane</keyword>
<feature type="transmembrane region" description="Helical" evidence="1">
    <location>
        <begin position="238"/>
        <end position="259"/>
    </location>
</feature>
<dbReference type="Proteomes" id="UP000188219">
    <property type="component" value="Chromosome"/>
</dbReference>
<evidence type="ECO:0008006" key="4">
    <source>
        <dbReference type="Google" id="ProtNLM"/>
    </source>
</evidence>
<dbReference type="EMBL" id="CP019650">
    <property type="protein sequence ID" value="AQQ66296.1"/>
    <property type="molecule type" value="Genomic_DNA"/>
</dbReference>
<gene>
    <name evidence="2" type="ORF">Mag101_00500</name>
</gene>
<dbReference type="PROSITE" id="PS51257">
    <property type="entry name" value="PROKAR_LIPOPROTEIN"/>
    <property type="match status" value="1"/>
</dbReference>
<dbReference type="OrthoDB" id="7595044at2"/>
<feature type="transmembrane region" description="Helical" evidence="1">
    <location>
        <begin position="86"/>
        <end position="105"/>
    </location>
</feature>